<comment type="similarity">
    <text evidence="1">Belongs to the TIM50 family.</text>
</comment>
<evidence type="ECO:0000313" key="4">
    <source>
        <dbReference type="EMBL" id="KAG2403056.1"/>
    </source>
</evidence>
<evidence type="ECO:0000313" key="7">
    <source>
        <dbReference type="Proteomes" id="UP000743370"/>
    </source>
</evidence>
<reference evidence="5" key="2">
    <citation type="submission" date="2015-02" db="EMBL/GenBank/DDBJ databases">
        <authorList>
            <person name="Chooi Y.-H."/>
        </authorList>
    </citation>
    <scope>NUCLEOTIDE SEQUENCE</scope>
    <source>
        <tissue evidence="5">Seedling</tissue>
    </source>
</reference>
<proteinExistence type="inferred from homology"/>
<keyword evidence="1" id="KW-0809">Transit peptide</keyword>
<comment type="subcellular location">
    <subcellularLocation>
        <location evidence="1">Mitochondrion inner membrane</location>
        <topology evidence="1">Single-pass membrane protein</topology>
    </subcellularLocation>
</comment>
<dbReference type="Proteomes" id="UP000743370">
    <property type="component" value="Unassembled WGS sequence"/>
</dbReference>
<dbReference type="PANTHER" id="PTHR12210">
    <property type="entry name" value="DULLARD PROTEIN PHOSPHATASE"/>
    <property type="match status" value="1"/>
</dbReference>
<gene>
    <name evidence="4" type="ORF">HKW66_Vig0183410</name>
    <name evidence="5" type="ORF">LR48_Vigan02g082400</name>
</gene>
<dbReference type="GO" id="GO:0005744">
    <property type="term" value="C:TIM23 mitochondrial import inner membrane translocase complex"/>
    <property type="evidence" value="ECO:0007669"/>
    <property type="project" value="UniProtKB-UniRule"/>
</dbReference>
<evidence type="ECO:0000313" key="6">
    <source>
        <dbReference type="Proteomes" id="UP000053144"/>
    </source>
</evidence>
<dbReference type="InterPro" id="IPR023214">
    <property type="entry name" value="HAD_sf"/>
</dbReference>
<dbReference type="AlphaFoldDB" id="A0A0L9TWW8"/>
<dbReference type="Gramene" id="KOM34674">
    <property type="protein sequence ID" value="KOM34674"/>
    <property type="gene ID" value="LR48_Vigan02g082400"/>
</dbReference>
<dbReference type="SMART" id="SM00577">
    <property type="entry name" value="CPDc"/>
    <property type="match status" value="1"/>
</dbReference>
<feature type="domain" description="FCP1 homology" evidence="3">
    <location>
        <begin position="44"/>
        <end position="225"/>
    </location>
</feature>
<evidence type="ECO:0000313" key="5">
    <source>
        <dbReference type="EMBL" id="KOM34674.1"/>
    </source>
</evidence>
<protein>
    <recommendedName>
        <fullName evidence="1">Mitochondrial import inner membrane translocase subunit TIM50</fullName>
    </recommendedName>
</protein>
<evidence type="ECO:0000256" key="2">
    <source>
        <dbReference type="SAM" id="MobiDB-lite"/>
    </source>
</evidence>
<dbReference type="EMBL" id="JABFOF010000003">
    <property type="protein sequence ID" value="KAG2403056.1"/>
    <property type="molecule type" value="Genomic_DNA"/>
</dbReference>
<dbReference type="Pfam" id="PF03031">
    <property type="entry name" value="NIF"/>
    <property type="match status" value="1"/>
</dbReference>
<reference evidence="6" key="1">
    <citation type="journal article" date="2015" name="Proc. Natl. Acad. Sci. U.S.A.">
        <title>Genome sequencing of adzuki bean (Vigna angularis) provides insight into high starch and low fat accumulation and domestication.</title>
        <authorList>
            <person name="Yang K."/>
            <person name="Tian Z."/>
            <person name="Chen C."/>
            <person name="Luo L."/>
            <person name="Zhao B."/>
            <person name="Wang Z."/>
            <person name="Yu L."/>
            <person name="Li Y."/>
            <person name="Sun Y."/>
            <person name="Li W."/>
            <person name="Chen Y."/>
            <person name="Li Y."/>
            <person name="Zhang Y."/>
            <person name="Ai D."/>
            <person name="Zhao J."/>
            <person name="Shang C."/>
            <person name="Ma Y."/>
            <person name="Wu B."/>
            <person name="Wang M."/>
            <person name="Gao L."/>
            <person name="Sun D."/>
            <person name="Zhang P."/>
            <person name="Guo F."/>
            <person name="Wang W."/>
            <person name="Li Y."/>
            <person name="Wang J."/>
            <person name="Varshney R.K."/>
            <person name="Wang J."/>
            <person name="Ling H.Q."/>
            <person name="Wan P."/>
        </authorList>
    </citation>
    <scope>NUCLEOTIDE SEQUENCE</scope>
    <source>
        <strain evidence="6">cv. Jingnong 6</strain>
    </source>
</reference>
<dbReference type="PROSITE" id="PS50969">
    <property type="entry name" value="FCP1"/>
    <property type="match status" value="1"/>
</dbReference>
<feature type="region of interest" description="Disordered" evidence="2">
    <location>
        <begin position="1"/>
        <end position="21"/>
    </location>
</feature>
<dbReference type="STRING" id="3914.A0A0L9TWW8"/>
<keyword evidence="1" id="KW-0813">Transport</keyword>
<dbReference type="EMBL" id="CM003372">
    <property type="protein sequence ID" value="KOM34674.1"/>
    <property type="molecule type" value="Genomic_DNA"/>
</dbReference>
<evidence type="ECO:0000256" key="1">
    <source>
        <dbReference type="RuleBase" id="RU365079"/>
    </source>
</evidence>
<dbReference type="OMA" id="WIFPEDY"/>
<accession>A0A0L9TWW8</accession>
<dbReference type="InterPro" id="IPR050365">
    <property type="entry name" value="TIM50"/>
</dbReference>
<sequence length="265" mass="30905">MDPRGNTVEAEEKKDGEKTMSATDVTADLSSESCKIYVNGVEIRPLRKRLIILDINGLLADVVSPPPEDHEADVTIEGRAIFKRPFYLDFLKFCFKNFEVGLWSSRLEKFVGRDIDYLIPPFFKNKLVFCWDGSYCTQFWIYEQGKKSVVYSKDLRKLWQKDDPNLPWNKLYYNESNTLMLDVCPYRGRLNPRTTSVYPPTFNYHNKNDNSLAEGGELRAFLEGLTKAEDMRKYVKEHPFGQTISNENSGRITRSSRYILEYRKD</sequence>
<dbReference type="InterPro" id="IPR036412">
    <property type="entry name" value="HAD-like_sf"/>
</dbReference>
<dbReference type="Gene3D" id="3.40.50.1000">
    <property type="entry name" value="HAD superfamily/HAD-like"/>
    <property type="match status" value="1"/>
</dbReference>
<dbReference type="GO" id="GO:0015031">
    <property type="term" value="P:protein transport"/>
    <property type="evidence" value="ECO:0007669"/>
    <property type="project" value="UniProtKB-KW"/>
</dbReference>
<name>A0A0L9TWW8_PHAAN</name>
<evidence type="ECO:0000259" key="3">
    <source>
        <dbReference type="PROSITE" id="PS50969"/>
    </source>
</evidence>
<dbReference type="Proteomes" id="UP000053144">
    <property type="component" value="Chromosome 2"/>
</dbReference>
<reference evidence="4 7" key="3">
    <citation type="submission" date="2020-05" db="EMBL/GenBank/DDBJ databases">
        <title>Vigna angularis (adzuki bean) Var. LongXiaoDou No. 4 denovo assembly.</title>
        <authorList>
            <person name="Xiang H."/>
        </authorList>
    </citation>
    <scope>NUCLEOTIDE SEQUENCE [LARGE SCALE GENOMIC DNA]</scope>
    <source>
        <tissue evidence="4">Leaf</tissue>
    </source>
</reference>
<keyword evidence="1" id="KW-0653">Protein transport</keyword>
<keyword evidence="1" id="KW-0496">Mitochondrion</keyword>
<dbReference type="InterPro" id="IPR004274">
    <property type="entry name" value="FCP1_dom"/>
</dbReference>
<comment type="subunit">
    <text evidence="1">Component of the TIM23 complex.</text>
</comment>
<keyword evidence="1" id="KW-0811">Translocation</keyword>
<comment type="function">
    <text evidence="1">Essential component of the TIM23 complex, a complex that mediates the translocation of transit peptide-containing proteins across the mitochondrial inner membrane.</text>
</comment>
<dbReference type="SUPFAM" id="SSF56784">
    <property type="entry name" value="HAD-like"/>
    <property type="match status" value="1"/>
</dbReference>
<organism evidence="5 6">
    <name type="scientific">Phaseolus angularis</name>
    <name type="common">Azuki bean</name>
    <name type="synonym">Vigna angularis</name>
    <dbReference type="NCBI Taxonomy" id="3914"/>
    <lineage>
        <taxon>Eukaryota</taxon>
        <taxon>Viridiplantae</taxon>
        <taxon>Streptophyta</taxon>
        <taxon>Embryophyta</taxon>
        <taxon>Tracheophyta</taxon>
        <taxon>Spermatophyta</taxon>
        <taxon>Magnoliopsida</taxon>
        <taxon>eudicotyledons</taxon>
        <taxon>Gunneridae</taxon>
        <taxon>Pentapetalae</taxon>
        <taxon>rosids</taxon>
        <taxon>fabids</taxon>
        <taxon>Fabales</taxon>
        <taxon>Fabaceae</taxon>
        <taxon>Papilionoideae</taxon>
        <taxon>50 kb inversion clade</taxon>
        <taxon>NPAAA clade</taxon>
        <taxon>indigoferoid/millettioid clade</taxon>
        <taxon>Phaseoleae</taxon>
        <taxon>Vigna</taxon>
    </lineage>
</organism>